<evidence type="ECO:0000313" key="3">
    <source>
        <dbReference type="Proteomes" id="UP000009168"/>
    </source>
</evidence>
<feature type="compositionally biased region" description="Basic and acidic residues" evidence="1">
    <location>
        <begin position="404"/>
        <end position="414"/>
    </location>
</feature>
<feature type="compositionally biased region" description="Polar residues" evidence="1">
    <location>
        <begin position="416"/>
        <end position="426"/>
    </location>
</feature>
<evidence type="ECO:0000256" key="1">
    <source>
        <dbReference type="SAM" id="MobiDB-lite"/>
    </source>
</evidence>
<feature type="region of interest" description="Disordered" evidence="1">
    <location>
        <begin position="314"/>
        <end position="333"/>
    </location>
</feature>
<dbReference type="Proteomes" id="UP000009168">
    <property type="component" value="Unassembled WGS sequence"/>
</dbReference>
<proteinExistence type="predicted"/>
<dbReference type="RefSeq" id="XP_001029548.1">
    <property type="nucleotide sequence ID" value="XM_001029548.2"/>
</dbReference>
<accession>Q229C0</accession>
<feature type="region of interest" description="Disordered" evidence="1">
    <location>
        <begin position="341"/>
        <end position="426"/>
    </location>
</feature>
<evidence type="ECO:0000313" key="2">
    <source>
        <dbReference type="EMBL" id="EAR81885.1"/>
    </source>
</evidence>
<feature type="compositionally biased region" description="Polar residues" evidence="1">
    <location>
        <begin position="363"/>
        <end position="399"/>
    </location>
</feature>
<sequence>MQENLLDMDDIFTKSIGNSPLNENIESLDKLEQVIAEFDEGLRDNKYTLTSSILKDSDQFQQQSLPQNETQNDLLYINDQNQFLEEQEENLLQIEADKFIDQPQSSNVLKEISQSQIINVNSQKNNESELSKKNESSFSVKDDVLGGIQLSYVDFSKKIYQQYKEQLVKNQENQINQFTNSQSCEQISTRNININNLPKQENRQQEQAEDERQMCLEKGIGKIKELGDTIKNSINIMHQKFNEVKGCVSQLAEQDKHKDMWDNKLNEFYNKLFRQASKALFTSNIANNNTPSKLVIQKPQSVYRFNTKSSVTKPLSSNISNIQNRKPGSVNKFSVLNKPKSVSKFQMTAQEKPSEESKASSSNINTNLPQNQRQKSFTVQKFNTNKINQTQPATNNTNLGVLKSSKDIKKDSLKKPSTTPSSLLSYKKQSLGKENINFFKK</sequence>
<keyword evidence="3" id="KW-1185">Reference proteome</keyword>
<gene>
    <name evidence="2" type="ORF">TTHERM_01443830</name>
</gene>
<dbReference type="EMBL" id="GG662572">
    <property type="protein sequence ID" value="EAR81885.1"/>
    <property type="molecule type" value="Genomic_DNA"/>
</dbReference>
<dbReference type="AlphaFoldDB" id="Q229C0"/>
<dbReference type="HOGENOM" id="CLU_621869_0_0_1"/>
<dbReference type="OrthoDB" id="10682306at2759"/>
<name>Q229C0_TETTS</name>
<reference evidence="3" key="1">
    <citation type="journal article" date="2006" name="PLoS Biol.">
        <title>Macronuclear genome sequence of the ciliate Tetrahymena thermophila, a model eukaryote.</title>
        <authorList>
            <person name="Eisen J.A."/>
            <person name="Coyne R.S."/>
            <person name="Wu M."/>
            <person name="Wu D."/>
            <person name="Thiagarajan M."/>
            <person name="Wortman J.R."/>
            <person name="Badger J.H."/>
            <person name="Ren Q."/>
            <person name="Amedeo P."/>
            <person name="Jones K.M."/>
            <person name="Tallon L.J."/>
            <person name="Delcher A.L."/>
            <person name="Salzberg S.L."/>
            <person name="Silva J.C."/>
            <person name="Haas B.J."/>
            <person name="Majoros W.H."/>
            <person name="Farzad M."/>
            <person name="Carlton J.M."/>
            <person name="Smith R.K. Jr."/>
            <person name="Garg J."/>
            <person name="Pearlman R.E."/>
            <person name="Karrer K.M."/>
            <person name="Sun L."/>
            <person name="Manning G."/>
            <person name="Elde N.C."/>
            <person name="Turkewitz A.P."/>
            <person name="Asai D.J."/>
            <person name="Wilkes D.E."/>
            <person name="Wang Y."/>
            <person name="Cai H."/>
            <person name="Collins K."/>
            <person name="Stewart B.A."/>
            <person name="Lee S.R."/>
            <person name="Wilamowska K."/>
            <person name="Weinberg Z."/>
            <person name="Ruzzo W.L."/>
            <person name="Wloga D."/>
            <person name="Gaertig J."/>
            <person name="Frankel J."/>
            <person name="Tsao C.-C."/>
            <person name="Gorovsky M.A."/>
            <person name="Keeling P.J."/>
            <person name="Waller R.F."/>
            <person name="Patron N.J."/>
            <person name="Cherry J.M."/>
            <person name="Stover N.A."/>
            <person name="Krieger C.J."/>
            <person name="del Toro C."/>
            <person name="Ryder H.F."/>
            <person name="Williamson S.C."/>
            <person name="Barbeau R.A."/>
            <person name="Hamilton E.P."/>
            <person name="Orias E."/>
        </authorList>
    </citation>
    <scope>NUCLEOTIDE SEQUENCE [LARGE SCALE GENOMIC DNA]</scope>
    <source>
        <strain evidence="3">SB210</strain>
    </source>
</reference>
<organism evidence="2 3">
    <name type="scientific">Tetrahymena thermophila (strain SB210)</name>
    <dbReference type="NCBI Taxonomy" id="312017"/>
    <lineage>
        <taxon>Eukaryota</taxon>
        <taxon>Sar</taxon>
        <taxon>Alveolata</taxon>
        <taxon>Ciliophora</taxon>
        <taxon>Intramacronucleata</taxon>
        <taxon>Oligohymenophorea</taxon>
        <taxon>Hymenostomatida</taxon>
        <taxon>Tetrahymenina</taxon>
        <taxon>Tetrahymenidae</taxon>
        <taxon>Tetrahymena</taxon>
    </lineage>
</organism>
<dbReference type="KEGG" id="tet:TTHERM_01443830"/>
<dbReference type="GeneID" id="7824435"/>
<protein>
    <submittedName>
        <fullName evidence="2">Uncharacterized protein</fullName>
    </submittedName>
</protein>
<dbReference type="InParanoid" id="Q229C0"/>